<feature type="domain" description="TRAF-type" evidence="7">
    <location>
        <begin position="170"/>
        <end position="215"/>
    </location>
</feature>
<sequence length="463" mass="52863">MARFLKEDLLFAEELKVPAQIEIECPVCLHILTDPHQVSCCGRTLCKSCIERARASNGSCPMCKEGMEERFRYSVDKDCLHFVNFSLQVYCTNKPKGCEWKGNLRDLSTHLSKEKRGDCLFEEVKCRYECQTKDQRRKLVIHEKDDCNERPYKCEHCALEDRYILITGDHLNTCPKYPITCPNNCAQKVPRESISDHLKKCPLEPVDCVFSWAGCNDKPLRKDIDDHTADTKHMTLLAVAYGQLKKENEQIKEEMKKENEKIKEKMMKEIEKIQEKTTKEIKKAKEEMKEKNEKIEKKVTKENEEKERINARLLSCLGVINCDAIPALPIRIYGRAQHFYTEVGGHHMSAACLKSGKIGLAFHEGKFDGLSCALGHPKIFWQDYPYLPGLGKCVGYSYRKLGNDVLDQAPLHSQSSALEIVGEWVQSIFGSDPSGPILINVSCKYFDIALTSPNEVTIVAHYS</sequence>
<keyword evidence="3 4" id="KW-0862">Zinc</keyword>
<evidence type="ECO:0008006" key="9">
    <source>
        <dbReference type="Google" id="ProtNLM"/>
    </source>
</evidence>
<accession>A0A1X7UCB1</accession>
<evidence type="ECO:0000256" key="2">
    <source>
        <dbReference type="ARBA" id="ARBA00022771"/>
    </source>
</evidence>
<dbReference type="SUPFAM" id="SSF57850">
    <property type="entry name" value="RING/U-box"/>
    <property type="match status" value="1"/>
</dbReference>
<proteinExistence type="predicted"/>
<dbReference type="PANTHER" id="PTHR10131:SF94">
    <property type="entry name" value="TNF RECEPTOR-ASSOCIATED FACTOR 4"/>
    <property type="match status" value="1"/>
</dbReference>
<dbReference type="InterPro" id="IPR001293">
    <property type="entry name" value="Znf_TRAF"/>
</dbReference>
<feature type="domain" description="RING-type" evidence="6">
    <location>
        <begin position="25"/>
        <end position="64"/>
    </location>
</feature>
<dbReference type="PROSITE" id="PS50089">
    <property type="entry name" value="ZF_RING_2"/>
    <property type="match status" value="1"/>
</dbReference>
<evidence type="ECO:0000259" key="6">
    <source>
        <dbReference type="PROSITE" id="PS50089"/>
    </source>
</evidence>
<dbReference type="AlphaFoldDB" id="A0A1X7UCB1"/>
<feature type="domain" description="TRAF-type" evidence="7">
    <location>
        <begin position="109"/>
        <end position="160"/>
    </location>
</feature>
<feature type="zinc finger region" description="TRAF-type" evidence="4">
    <location>
        <begin position="170"/>
        <end position="215"/>
    </location>
</feature>
<dbReference type="Gene3D" id="3.30.40.10">
    <property type="entry name" value="Zinc/RING finger domain, C3HC4 (zinc finger)"/>
    <property type="match status" value="3"/>
</dbReference>
<feature type="coiled-coil region" evidence="5">
    <location>
        <begin position="241"/>
        <end position="312"/>
    </location>
</feature>
<dbReference type="InterPro" id="IPR013083">
    <property type="entry name" value="Znf_RING/FYVE/PHD"/>
</dbReference>
<reference evidence="8" key="1">
    <citation type="submission" date="2017-05" db="UniProtKB">
        <authorList>
            <consortium name="EnsemblMetazoa"/>
        </authorList>
    </citation>
    <scope>IDENTIFICATION</scope>
</reference>
<dbReference type="EnsemblMetazoa" id="Aqu2.1.25411_001">
    <property type="protein sequence ID" value="Aqu2.1.25411_001"/>
    <property type="gene ID" value="Aqu2.1.25411"/>
</dbReference>
<evidence type="ECO:0000256" key="4">
    <source>
        <dbReference type="PROSITE-ProRule" id="PRU00207"/>
    </source>
</evidence>
<dbReference type="PROSITE" id="PS50145">
    <property type="entry name" value="ZF_TRAF"/>
    <property type="match status" value="2"/>
</dbReference>
<evidence type="ECO:0000256" key="5">
    <source>
        <dbReference type="SAM" id="Coils"/>
    </source>
</evidence>
<keyword evidence="5" id="KW-0175">Coiled coil</keyword>
<dbReference type="OrthoDB" id="193703at2759"/>
<feature type="zinc finger region" description="TRAF-type" evidence="4">
    <location>
        <begin position="109"/>
        <end position="160"/>
    </location>
</feature>
<keyword evidence="1 4" id="KW-0479">Metal-binding</keyword>
<dbReference type="OMA" id="VPREYIC"/>
<dbReference type="PANTHER" id="PTHR10131">
    <property type="entry name" value="TNF RECEPTOR ASSOCIATED FACTOR"/>
    <property type="match status" value="1"/>
</dbReference>
<evidence type="ECO:0000256" key="3">
    <source>
        <dbReference type="ARBA" id="ARBA00022833"/>
    </source>
</evidence>
<protein>
    <recommendedName>
        <fullName evidence="9">RING-type domain-containing protein</fullName>
    </recommendedName>
</protein>
<evidence type="ECO:0000259" key="7">
    <source>
        <dbReference type="PROSITE" id="PS50145"/>
    </source>
</evidence>
<organism evidence="8">
    <name type="scientific">Amphimedon queenslandica</name>
    <name type="common">Sponge</name>
    <dbReference type="NCBI Taxonomy" id="400682"/>
    <lineage>
        <taxon>Eukaryota</taxon>
        <taxon>Metazoa</taxon>
        <taxon>Porifera</taxon>
        <taxon>Demospongiae</taxon>
        <taxon>Heteroscleromorpha</taxon>
        <taxon>Haplosclerida</taxon>
        <taxon>Niphatidae</taxon>
        <taxon>Amphimedon</taxon>
    </lineage>
</organism>
<dbReference type="SUPFAM" id="SSF49599">
    <property type="entry name" value="TRAF domain-like"/>
    <property type="match status" value="2"/>
</dbReference>
<name>A0A1X7UCB1_AMPQE</name>
<evidence type="ECO:0000256" key="1">
    <source>
        <dbReference type="ARBA" id="ARBA00022723"/>
    </source>
</evidence>
<dbReference type="Pfam" id="PF02176">
    <property type="entry name" value="zf-TRAF"/>
    <property type="match status" value="1"/>
</dbReference>
<keyword evidence="2 4" id="KW-0863">Zinc-finger</keyword>
<dbReference type="eggNOG" id="KOG0297">
    <property type="taxonomic scope" value="Eukaryota"/>
</dbReference>
<dbReference type="GO" id="GO:0008270">
    <property type="term" value="F:zinc ion binding"/>
    <property type="evidence" value="ECO:0007669"/>
    <property type="project" value="UniProtKB-KW"/>
</dbReference>
<evidence type="ECO:0000313" key="8">
    <source>
        <dbReference type="EnsemblMetazoa" id="Aqu2.1.25411_001"/>
    </source>
</evidence>
<dbReference type="InParanoid" id="A0A1X7UCB1"/>
<dbReference type="InterPro" id="IPR001841">
    <property type="entry name" value="Znf_RING"/>
</dbReference>